<evidence type="ECO:0000259" key="1">
    <source>
        <dbReference type="PROSITE" id="PS51186"/>
    </source>
</evidence>
<gene>
    <name evidence="2" type="ORF">KCG49_11020</name>
</gene>
<dbReference type="RefSeq" id="WP_218546522.1">
    <property type="nucleotide sequence ID" value="NZ_JAGSPD010000008.1"/>
</dbReference>
<sequence>MEVRHLGNTDFNVIMECFLSAFENYFVKMPTDYHFYHKRWKAAGVRYDLSYGMFDSNKLVGFIINAIGQRQDDLTAYNSGTGIIPEYRGQRIVKSIYNYAIPQLVKNGVTKCQLEVITKNEKAIKSYQGIGFKICKRYKCYKGTLSTDNKKGFVLNKFSYKAVDWDAFPNQDLYSWDNQKESLVQANYECYQVQVEGQLQSYFIMDSQSGYIAQFEVLEDSVSQWQNLFSAIQSINQDVRINNIDNRLTNKIRAVKAAGLESTIDQFEMELYL</sequence>
<protein>
    <submittedName>
        <fullName evidence="2">GNAT family N-acetyltransferase</fullName>
    </submittedName>
</protein>
<proteinExistence type="predicted"/>
<dbReference type="GO" id="GO:0016747">
    <property type="term" value="F:acyltransferase activity, transferring groups other than amino-acyl groups"/>
    <property type="evidence" value="ECO:0007669"/>
    <property type="project" value="InterPro"/>
</dbReference>
<dbReference type="PROSITE" id="PS51186">
    <property type="entry name" value="GNAT"/>
    <property type="match status" value="1"/>
</dbReference>
<name>A0A9X1F905_9FLAO</name>
<feature type="domain" description="N-acetyltransferase" evidence="1">
    <location>
        <begin position="1"/>
        <end position="160"/>
    </location>
</feature>
<comment type="caution">
    <text evidence="2">The sequence shown here is derived from an EMBL/GenBank/DDBJ whole genome shotgun (WGS) entry which is preliminary data.</text>
</comment>
<dbReference type="AlphaFoldDB" id="A0A9X1F905"/>
<dbReference type="EMBL" id="JAGSPD010000008">
    <property type="protein sequence ID" value="MBV7269717.1"/>
    <property type="molecule type" value="Genomic_DNA"/>
</dbReference>
<organism evidence="2 3">
    <name type="scientific">Winogradskyella luteola</name>
    <dbReference type="NCBI Taxonomy" id="2828330"/>
    <lineage>
        <taxon>Bacteria</taxon>
        <taxon>Pseudomonadati</taxon>
        <taxon>Bacteroidota</taxon>
        <taxon>Flavobacteriia</taxon>
        <taxon>Flavobacteriales</taxon>
        <taxon>Flavobacteriaceae</taxon>
        <taxon>Winogradskyella</taxon>
    </lineage>
</organism>
<accession>A0A9X1F905</accession>
<keyword evidence="3" id="KW-1185">Reference proteome</keyword>
<evidence type="ECO:0000313" key="3">
    <source>
        <dbReference type="Proteomes" id="UP001138894"/>
    </source>
</evidence>
<reference evidence="2" key="1">
    <citation type="submission" date="2021-04" db="EMBL/GenBank/DDBJ databases">
        <authorList>
            <person name="Pira H."/>
            <person name="Risdian C."/>
            <person name="Wink J."/>
        </authorList>
    </citation>
    <scope>NUCLEOTIDE SEQUENCE</scope>
    <source>
        <strain evidence="2">WHY3</strain>
    </source>
</reference>
<dbReference type="Pfam" id="PF00583">
    <property type="entry name" value="Acetyltransf_1"/>
    <property type="match status" value="1"/>
</dbReference>
<evidence type="ECO:0000313" key="2">
    <source>
        <dbReference type="EMBL" id="MBV7269717.1"/>
    </source>
</evidence>
<dbReference type="CDD" id="cd04301">
    <property type="entry name" value="NAT_SF"/>
    <property type="match status" value="1"/>
</dbReference>
<dbReference type="InterPro" id="IPR000182">
    <property type="entry name" value="GNAT_dom"/>
</dbReference>
<dbReference type="Proteomes" id="UP001138894">
    <property type="component" value="Unassembled WGS sequence"/>
</dbReference>